<dbReference type="InterPro" id="IPR002815">
    <property type="entry name" value="Spo11/TopoVI_A"/>
</dbReference>
<dbReference type="CDD" id="cd00223">
    <property type="entry name" value="TOPRIM_TopoIIB_SPO"/>
    <property type="match status" value="1"/>
</dbReference>
<dbReference type="STRING" id="40148.A0A0E0A994"/>
<dbReference type="Proteomes" id="UP000026961">
    <property type="component" value="Chromosome 6"/>
</dbReference>
<dbReference type="PANTHER" id="PTHR10848">
    <property type="entry name" value="MEIOTIC RECOMBINATION PROTEIN SPO11"/>
    <property type="match status" value="1"/>
</dbReference>
<accession>A0A0E0A994</accession>
<dbReference type="InterPro" id="IPR036078">
    <property type="entry name" value="Spo11/TopoVI_A_sf"/>
</dbReference>
<dbReference type="GO" id="GO:0007131">
    <property type="term" value="P:reciprocal meiotic recombination"/>
    <property type="evidence" value="ECO:0007669"/>
    <property type="project" value="TreeGrafter"/>
</dbReference>
<dbReference type="HOGENOM" id="CLU_487796_0_0_1"/>
<dbReference type="GO" id="GO:0003918">
    <property type="term" value="F:DNA topoisomerase type II (double strand cut, ATP-hydrolyzing) activity"/>
    <property type="evidence" value="ECO:0007669"/>
    <property type="project" value="InterPro"/>
</dbReference>
<dbReference type="GO" id="GO:0003677">
    <property type="term" value="F:DNA binding"/>
    <property type="evidence" value="ECO:0007669"/>
    <property type="project" value="InterPro"/>
</dbReference>
<protein>
    <recommendedName>
        <fullName evidence="2">Topoisomerase 6 subunit A/Spo11 TOPRIM domain-containing protein</fullName>
    </recommendedName>
</protein>
<proteinExistence type="predicted"/>
<name>A0A0E0A994_9ORYZ</name>
<dbReference type="EnsemblPlants" id="OGLUM06G14860.1">
    <property type="protein sequence ID" value="OGLUM06G14860.1"/>
    <property type="gene ID" value="OGLUM06G14860"/>
</dbReference>
<dbReference type="AlphaFoldDB" id="A0A0E0A994"/>
<evidence type="ECO:0000256" key="1">
    <source>
        <dbReference type="SAM" id="MobiDB-lite"/>
    </source>
</evidence>
<evidence type="ECO:0000313" key="3">
    <source>
        <dbReference type="EnsemblPlants" id="OGLUM06G14860.1"/>
    </source>
</evidence>
<dbReference type="Gramene" id="OGLUM06G14860.1">
    <property type="protein sequence ID" value="OGLUM06G14860.1"/>
    <property type="gene ID" value="OGLUM06G14860"/>
</dbReference>
<organism evidence="3">
    <name type="scientific">Oryza glumipatula</name>
    <dbReference type="NCBI Taxonomy" id="40148"/>
    <lineage>
        <taxon>Eukaryota</taxon>
        <taxon>Viridiplantae</taxon>
        <taxon>Streptophyta</taxon>
        <taxon>Embryophyta</taxon>
        <taxon>Tracheophyta</taxon>
        <taxon>Spermatophyta</taxon>
        <taxon>Magnoliopsida</taxon>
        <taxon>Liliopsida</taxon>
        <taxon>Poales</taxon>
        <taxon>Poaceae</taxon>
        <taxon>BOP clade</taxon>
        <taxon>Oryzoideae</taxon>
        <taxon>Oryzeae</taxon>
        <taxon>Oryzinae</taxon>
        <taxon>Oryza</taxon>
    </lineage>
</organism>
<dbReference type="Gene3D" id="3.40.1360.10">
    <property type="match status" value="1"/>
</dbReference>
<feature type="compositionally biased region" description="Basic and acidic residues" evidence="1">
    <location>
        <begin position="540"/>
        <end position="559"/>
    </location>
</feature>
<sequence>MEMPIMDLSYVCEDCGFLLDKEDVQNHAKTTWHKRLTLCFNGERLFRCRNCDFSSCYPIELRSHAKETGYKEFLSKEHYDRLELPATETPQKSKIVGSSGSGLRTVKKAAKISAHEQWSPIPFMLLDDEEARELFADDIARNHKEDKVETDSVTYSGVFIVRSLDAMVMFDADKMNELREKYVIAEGVSSRIALERVQLALANWNKGIPFCLFSTGANSYKYDEYLKQVCLTKNPYEVRSPEKSRRMYDMLRVVEHALDSDTVLRLRLISYLYPDLFDEPELDLARKVERISDTINDLCMLLQVTRECLNVYASPNGLISGPLLLFCEGKLLADCSLGGSSGCLIPSEVIKVDAIEMKSKIDFVLVVEKDTIFHFLCDHDFHKRNNCVLITGRGQAGISTRIMLRKLWSVFPGIPFLCLVDSNIGGANIFCTYRFGSEANAHDSLFLTVPELEFIGLDINDIPAEKRTALSDDGKDKDLRDLTNLMSKKYTYDAVTFRTNLKSMNELRSKADIEILMKDKNLEQYILEKIAKRNKGTQAKNEEEIRSAEEELRELKLSR</sequence>
<keyword evidence="4" id="KW-1185">Reference proteome</keyword>
<dbReference type="eggNOG" id="KOG2795">
    <property type="taxonomic scope" value="Eukaryota"/>
</dbReference>
<dbReference type="Pfam" id="PF21180">
    <property type="entry name" value="TOP6A-Spo11_Toprim"/>
    <property type="match status" value="1"/>
</dbReference>
<dbReference type="GO" id="GO:0042138">
    <property type="term" value="P:meiotic DNA double-strand break formation"/>
    <property type="evidence" value="ECO:0007669"/>
    <property type="project" value="TreeGrafter"/>
</dbReference>
<feature type="region of interest" description="Disordered" evidence="1">
    <location>
        <begin position="533"/>
        <end position="559"/>
    </location>
</feature>
<dbReference type="PANTHER" id="PTHR10848:SF0">
    <property type="entry name" value="MEIOTIC RECOMBINATION PROTEIN SPO11"/>
    <property type="match status" value="1"/>
</dbReference>
<evidence type="ECO:0000259" key="2">
    <source>
        <dbReference type="Pfam" id="PF21180"/>
    </source>
</evidence>
<dbReference type="InterPro" id="IPR034136">
    <property type="entry name" value="TOPRIM_Topo6A/Spo11"/>
</dbReference>
<feature type="domain" description="Topoisomerase 6 subunit A/Spo11 TOPRIM" evidence="2">
    <location>
        <begin position="363"/>
        <end position="530"/>
    </location>
</feature>
<reference evidence="3" key="2">
    <citation type="submission" date="2018-05" db="EMBL/GenBank/DDBJ databases">
        <title>OgluRS3 (Oryza glumaepatula Reference Sequence Version 3).</title>
        <authorList>
            <person name="Zhang J."/>
            <person name="Kudrna D."/>
            <person name="Lee S."/>
            <person name="Talag J."/>
            <person name="Welchert J."/>
            <person name="Wing R.A."/>
        </authorList>
    </citation>
    <scope>NUCLEOTIDE SEQUENCE [LARGE SCALE GENOMIC DNA]</scope>
</reference>
<dbReference type="GO" id="GO:0000228">
    <property type="term" value="C:nuclear chromosome"/>
    <property type="evidence" value="ECO:0007669"/>
    <property type="project" value="TreeGrafter"/>
</dbReference>
<dbReference type="GO" id="GO:0000706">
    <property type="term" value="P:meiotic DNA double-strand break processing"/>
    <property type="evidence" value="ECO:0007669"/>
    <property type="project" value="TreeGrafter"/>
</dbReference>
<dbReference type="PRINTS" id="PR01550">
    <property type="entry name" value="TOP6AFAMILY"/>
</dbReference>
<reference evidence="3" key="1">
    <citation type="submission" date="2015-04" db="UniProtKB">
        <authorList>
            <consortium name="EnsemblPlants"/>
        </authorList>
    </citation>
    <scope>IDENTIFICATION</scope>
</reference>
<dbReference type="SUPFAM" id="SSF56726">
    <property type="entry name" value="DNA topoisomerase IV, alpha subunit"/>
    <property type="match status" value="1"/>
</dbReference>
<evidence type="ECO:0000313" key="4">
    <source>
        <dbReference type="Proteomes" id="UP000026961"/>
    </source>
</evidence>